<protein>
    <submittedName>
        <fullName evidence="5">Class I SAM-dependent methyltransferase</fullName>
    </submittedName>
</protein>
<keyword evidence="2 5" id="KW-0808">Transferase</keyword>
<dbReference type="PANTHER" id="PTHR43861">
    <property type="entry name" value="TRANS-ACONITATE 2-METHYLTRANSFERASE-RELATED"/>
    <property type="match status" value="1"/>
</dbReference>
<proteinExistence type="predicted"/>
<evidence type="ECO:0000256" key="1">
    <source>
        <dbReference type="ARBA" id="ARBA00022603"/>
    </source>
</evidence>
<reference evidence="7" key="2">
    <citation type="submission" date="2018-05" db="EMBL/GenBank/DDBJ databases">
        <title>Genome Sequencing of selected type strains of the family Eggerthellaceae.</title>
        <authorList>
            <person name="Danylec N."/>
            <person name="Stoll D.A."/>
            <person name="Doetsch A."/>
            <person name="Huch M."/>
        </authorList>
    </citation>
    <scope>NUCLEOTIDE SEQUENCE [LARGE SCALE GENOMIC DNA]</scope>
    <source>
        <strain evidence="7">DSM 16107</strain>
    </source>
</reference>
<evidence type="ECO:0000313" key="6">
    <source>
        <dbReference type="Proteomes" id="UP000253817"/>
    </source>
</evidence>
<dbReference type="GO" id="GO:0032259">
    <property type="term" value="P:methylation"/>
    <property type="evidence" value="ECO:0007669"/>
    <property type="project" value="UniProtKB-KW"/>
</dbReference>
<evidence type="ECO:0000259" key="3">
    <source>
        <dbReference type="Pfam" id="PF13649"/>
    </source>
</evidence>
<dbReference type="PANTHER" id="PTHR43861:SF1">
    <property type="entry name" value="TRANS-ACONITATE 2-METHYLTRANSFERASE"/>
    <property type="match status" value="1"/>
</dbReference>
<dbReference type="EMBL" id="QICC01000097">
    <property type="protein sequence ID" value="RNM40218.1"/>
    <property type="molecule type" value="Genomic_DNA"/>
</dbReference>
<evidence type="ECO:0000256" key="2">
    <source>
        <dbReference type="ARBA" id="ARBA00022679"/>
    </source>
</evidence>
<dbReference type="OrthoDB" id="9805171at2"/>
<accession>A0A3N0ITA7</accession>
<sequence length="259" mass="28477">MDMKWDADTYTQEFSFVADYGRDVLGLLDAAPGERVLDLGCGNGVLTRALADAGCEACGVDLSPELLSVARAAHPDLAFFEADAADFALPHQVDAVFSNAALHWVSAQRQPAVARCVHRALVDGGRFVFECGGFGNNALIHEALAETFAARGLRYEMPFYFPTVGAYAALLEDAGFLVTYAVLFDRPTPLAGADGMRDWIEMFVKTPFERVNADRPTRDAIVADAVERLRPTLCADGRWTADYVRLRMRAVKREHGRER</sequence>
<dbReference type="AlphaFoldDB" id="A0A3N0ITA7"/>
<gene>
    <name evidence="4" type="ORF">C1876_12390</name>
    <name evidence="5" type="ORF">DMP09_15310</name>
</gene>
<evidence type="ECO:0000313" key="4">
    <source>
        <dbReference type="EMBL" id="RDB67647.1"/>
    </source>
</evidence>
<dbReference type="Proteomes" id="UP000270112">
    <property type="component" value="Unassembled WGS sequence"/>
</dbReference>
<feature type="domain" description="Methyltransferase" evidence="3">
    <location>
        <begin position="36"/>
        <end position="125"/>
    </location>
</feature>
<dbReference type="InterPro" id="IPR041698">
    <property type="entry name" value="Methyltransf_25"/>
</dbReference>
<evidence type="ECO:0000313" key="7">
    <source>
        <dbReference type="Proteomes" id="UP000270112"/>
    </source>
</evidence>
<dbReference type="EMBL" id="PPTT01000023">
    <property type="protein sequence ID" value="RDB67647.1"/>
    <property type="molecule type" value="Genomic_DNA"/>
</dbReference>
<organism evidence="5 7">
    <name type="scientific">Eggerthella sinensis</name>
    <dbReference type="NCBI Taxonomy" id="242230"/>
    <lineage>
        <taxon>Bacteria</taxon>
        <taxon>Bacillati</taxon>
        <taxon>Actinomycetota</taxon>
        <taxon>Coriobacteriia</taxon>
        <taxon>Eggerthellales</taxon>
        <taxon>Eggerthellaceae</taxon>
        <taxon>Eggerthella</taxon>
    </lineage>
</organism>
<reference evidence="4 6" key="1">
    <citation type="journal article" date="2018" name="Elife">
        <title>Discovery and characterization of a prevalent human gut bacterial enzyme sufficient for the inactivation of a family of plant toxins.</title>
        <authorList>
            <person name="Koppel N."/>
            <person name="Bisanz J.E."/>
            <person name="Pandelia M.E."/>
            <person name="Turnbaugh P.J."/>
            <person name="Balskus E.P."/>
        </authorList>
    </citation>
    <scope>NUCLEOTIDE SEQUENCE [LARGE SCALE GENOMIC DNA]</scope>
    <source>
        <strain evidence="4 6">DSM 16107</strain>
    </source>
</reference>
<reference evidence="5" key="3">
    <citation type="journal article" date="2019" name="Microbiol. Resour. Announc.">
        <title>Draft Genome Sequences of Type Strains of Gordonibacter faecihominis, Paraeggerthella hongkongensis, Parvibacter caecicola,Slackia equolifaciens, Slackia faecicanis, and Slackia isoflavoniconvertens.</title>
        <authorList>
            <person name="Danylec N."/>
            <person name="Stoll D.A."/>
            <person name="Dotsch A."/>
            <person name="Huch M."/>
        </authorList>
    </citation>
    <scope>NUCLEOTIDE SEQUENCE</scope>
    <source>
        <strain evidence="5">DSM 16107</strain>
    </source>
</reference>
<name>A0A3N0ITA7_9ACTN</name>
<dbReference type="CDD" id="cd02440">
    <property type="entry name" value="AdoMet_MTases"/>
    <property type="match status" value="1"/>
</dbReference>
<keyword evidence="1 5" id="KW-0489">Methyltransferase</keyword>
<dbReference type="GO" id="GO:0008168">
    <property type="term" value="F:methyltransferase activity"/>
    <property type="evidence" value="ECO:0007669"/>
    <property type="project" value="UniProtKB-KW"/>
</dbReference>
<dbReference type="Proteomes" id="UP000253817">
    <property type="component" value="Unassembled WGS sequence"/>
</dbReference>
<dbReference type="Pfam" id="PF13649">
    <property type="entry name" value="Methyltransf_25"/>
    <property type="match status" value="1"/>
</dbReference>
<dbReference type="Gene3D" id="3.40.50.150">
    <property type="entry name" value="Vaccinia Virus protein VP39"/>
    <property type="match status" value="1"/>
</dbReference>
<evidence type="ECO:0000313" key="5">
    <source>
        <dbReference type="EMBL" id="RNM40218.1"/>
    </source>
</evidence>
<dbReference type="SUPFAM" id="SSF53335">
    <property type="entry name" value="S-adenosyl-L-methionine-dependent methyltransferases"/>
    <property type="match status" value="1"/>
</dbReference>
<dbReference type="InterPro" id="IPR029063">
    <property type="entry name" value="SAM-dependent_MTases_sf"/>
</dbReference>
<keyword evidence="6" id="KW-1185">Reference proteome</keyword>
<comment type="caution">
    <text evidence="5">The sequence shown here is derived from an EMBL/GenBank/DDBJ whole genome shotgun (WGS) entry which is preliminary data.</text>
</comment>